<proteinExistence type="predicted"/>
<feature type="domain" description="TF-B3" evidence="6">
    <location>
        <begin position="509"/>
        <end position="605"/>
    </location>
</feature>
<protein>
    <recommendedName>
        <fullName evidence="6">TF-B3 domain-containing protein</fullName>
    </recommendedName>
</protein>
<name>A0A978V7X4_ZIZJJ</name>
<dbReference type="AlphaFoldDB" id="A0A978V7X4"/>
<evidence type="ECO:0000259" key="6">
    <source>
        <dbReference type="PROSITE" id="PS50863"/>
    </source>
</evidence>
<gene>
    <name evidence="7" type="ORF">FEM48_Zijuj06G0072800</name>
</gene>
<dbReference type="InterPro" id="IPR003340">
    <property type="entry name" value="B3_DNA-bd"/>
</dbReference>
<keyword evidence="2" id="KW-0805">Transcription regulation</keyword>
<accession>A0A978V7X4</accession>
<dbReference type="GO" id="GO:0005634">
    <property type="term" value="C:nucleus"/>
    <property type="evidence" value="ECO:0007669"/>
    <property type="project" value="UniProtKB-SubCell"/>
</dbReference>
<keyword evidence="3" id="KW-0238">DNA-binding</keyword>
<evidence type="ECO:0000256" key="4">
    <source>
        <dbReference type="ARBA" id="ARBA00023163"/>
    </source>
</evidence>
<dbReference type="SMART" id="SM01019">
    <property type="entry name" value="B3"/>
    <property type="match status" value="3"/>
</dbReference>
<evidence type="ECO:0000256" key="1">
    <source>
        <dbReference type="ARBA" id="ARBA00004123"/>
    </source>
</evidence>
<keyword evidence="4" id="KW-0804">Transcription</keyword>
<keyword evidence="5" id="KW-0539">Nucleus</keyword>
<dbReference type="PROSITE" id="PS50863">
    <property type="entry name" value="B3"/>
    <property type="match status" value="3"/>
</dbReference>
<dbReference type="CDD" id="cd10017">
    <property type="entry name" value="B3_DNA"/>
    <property type="match status" value="3"/>
</dbReference>
<evidence type="ECO:0000256" key="2">
    <source>
        <dbReference type="ARBA" id="ARBA00023015"/>
    </source>
</evidence>
<dbReference type="GO" id="GO:0003677">
    <property type="term" value="F:DNA binding"/>
    <property type="evidence" value="ECO:0007669"/>
    <property type="project" value="UniProtKB-KW"/>
</dbReference>
<evidence type="ECO:0000256" key="5">
    <source>
        <dbReference type="ARBA" id="ARBA00023242"/>
    </source>
</evidence>
<evidence type="ECO:0000256" key="3">
    <source>
        <dbReference type="ARBA" id="ARBA00023125"/>
    </source>
</evidence>
<dbReference type="InterPro" id="IPR044837">
    <property type="entry name" value="REM16-like"/>
</dbReference>
<dbReference type="InterPro" id="IPR015300">
    <property type="entry name" value="DNA-bd_pseudobarrel_sf"/>
</dbReference>
<sequence length="633" mass="70735">MAREAHKEMSTDKRPHFFAFYSSNLSSERLKIPAKFMQHLEGRTYGSVSLVGPSGNTWQVNLVQQNDDLFFHHGWPDFVRDHHIVCGDFLVFRYDGELNFTVQVFDQSACQKEAAFHSECSQDPRISDKILGQKREREEDVSSSDKIVEGVLKKMRERTSHSYSECVDNNQQAPLNTRNGEGCQFEGVLVSKPCEEARLSTETKQCGCSPKSSAIPSRTEGCNEKPALDVVLFKTKAIQSISSKGDGFNLNGRVCVQMSSAHEVAQSFTSSFPYFMRIMKSFNVSFTKQCALQNIPYQFSMAHLPNCKVKIVLKNSQGECWTVNSVPSTRVHTSHTLCGGWMAFVRYNDIKVGDICIFELVSEYEFHVHILGEGVDCQSGKVAPSRLPAGRAVASHKNYKSLSKKMKGNSSKVHSKSLKMLELADKRVSKKHLDAAFTDDTKKHGSTSKTFSRVAVCSQSKAATKKLVVCRKKGVEDELGPQARSGLRMMLALDEERVARSFTSCFPSFVKIMKKFNISGSYTLKIPYQFSTAHLPSYKTEVVLRNSRGECWTVNSIPDSKGRMVHTFCGGWMAFVRGNDVNFGDICIFELIGKCEMRVHISGVGKKELDFQGGEATLNELALVSSISHHPSL</sequence>
<organism evidence="7 8">
    <name type="scientific">Ziziphus jujuba var. spinosa</name>
    <dbReference type="NCBI Taxonomy" id="714518"/>
    <lineage>
        <taxon>Eukaryota</taxon>
        <taxon>Viridiplantae</taxon>
        <taxon>Streptophyta</taxon>
        <taxon>Embryophyta</taxon>
        <taxon>Tracheophyta</taxon>
        <taxon>Spermatophyta</taxon>
        <taxon>Magnoliopsida</taxon>
        <taxon>eudicotyledons</taxon>
        <taxon>Gunneridae</taxon>
        <taxon>Pentapetalae</taxon>
        <taxon>rosids</taxon>
        <taxon>fabids</taxon>
        <taxon>Rosales</taxon>
        <taxon>Rhamnaceae</taxon>
        <taxon>Paliureae</taxon>
        <taxon>Ziziphus</taxon>
    </lineage>
</organism>
<dbReference type="Pfam" id="PF02362">
    <property type="entry name" value="B3"/>
    <property type="match status" value="3"/>
</dbReference>
<dbReference type="PANTHER" id="PTHR31391:SF106">
    <property type="entry name" value="B3 DOMAIN-CONTAINING PROTEIN OS01G0723500"/>
    <property type="match status" value="1"/>
</dbReference>
<feature type="domain" description="TF-B3" evidence="6">
    <location>
        <begin position="15"/>
        <end position="108"/>
    </location>
</feature>
<dbReference type="PANTHER" id="PTHR31391">
    <property type="entry name" value="B3 DOMAIN-CONTAINING PROTEIN OS11G0197600-RELATED"/>
    <property type="match status" value="1"/>
</dbReference>
<dbReference type="Gene3D" id="2.40.330.10">
    <property type="entry name" value="DNA-binding pseudobarrel domain"/>
    <property type="match status" value="3"/>
</dbReference>
<evidence type="ECO:0000313" key="7">
    <source>
        <dbReference type="EMBL" id="KAH7524009.1"/>
    </source>
</evidence>
<dbReference type="EMBL" id="JAEACU010000006">
    <property type="protein sequence ID" value="KAH7524009.1"/>
    <property type="molecule type" value="Genomic_DNA"/>
</dbReference>
<comment type="caution">
    <text evidence="7">The sequence shown here is derived from an EMBL/GenBank/DDBJ whole genome shotgun (WGS) entry which is preliminary data.</text>
</comment>
<dbReference type="SUPFAM" id="SSF101936">
    <property type="entry name" value="DNA-binding pseudobarrel domain"/>
    <property type="match status" value="3"/>
</dbReference>
<comment type="subcellular location">
    <subcellularLocation>
        <location evidence="1">Nucleus</location>
    </subcellularLocation>
</comment>
<dbReference type="Proteomes" id="UP000813462">
    <property type="component" value="Unassembled WGS sequence"/>
</dbReference>
<evidence type="ECO:0000313" key="8">
    <source>
        <dbReference type="Proteomes" id="UP000813462"/>
    </source>
</evidence>
<feature type="domain" description="TF-B3" evidence="6">
    <location>
        <begin position="278"/>
        <end position="374"/>
    </location>
</feature>
<reference evidence="7" key="1">
    <citation type="journal article" date="2021" name="Front. Plant Sci.">
        <title>Chromosome-Scale Genome Assembly for Chinese Sour Jujube and Insights Into Its Genome Evolution and Domestication Signature.</title>
        <authorList>
            <person name="Shen L.-Y."/>
            <person name="Luo H."/>
            <person name="Wang X.-L."/>
            <person name="Wang X.-M."/>
            <person name="Qiu X.-J."/>
            <person name="Liu H."/>
            <person name="Zhou S.-S."/>
            <person name="Jia K.-H."/>
            <person name="Nie S."/>
            <person name="Bao Y.-T."/>
            <person name="Zhang R.-G."/>
            <person name="Yun Q.-Z."/>
            <person name="Chai Y.-H."/>
            <person name="Lu J.-Y."/>
            <person name="Li Y."/>
            <person name="Zhao S.-W."/>
            <person name="Mao J.-F."/>
            <person name="Jia S.-G."/>
            <person name="Mao Y.-M."/>
        </authorList>
    </citation>
    <scope>NUCLEOTIDE SEQUENCE</scope>
    <source>
        <strain evidence="7">AT0</strain>
        <tissue evidence="7">Leaf</tissue>
    </source>
</reference>